<evidence type="ECO:0000259" key="2">
    <source>
        <dbReference type="PROSITE" id="PS50878"/>
    </source>
</evidence>
<comment type="caution">
    <text evidence="3">The sequence shown here is derived from an EMBL/GenBank/DDBJ whole genome shotgun (WGS) entry which is preliminary data.</text>
</comment>
<reference evidence="3" key="2">
    <citation type="submission" date="2022-01" db="EMBL/GenBank/DDBJ databases">
        <authorList>
            <person name="Yamashiro T."/>
            <person name="Shiraishi A."/>
            <person name="Satake H."/>
            <person name="Nakayama K."/>
        </authorList>
    </citation>
    <scope>NUCLEOTIDE SEQUENCE</scope>
</reference>
<evidence type="ECO:0000313" key="3">
    <source>
        <dbReference type="EMBL" id="GJT57040.1"/>
    </source>
</evidence>
<keyword evidence="3" id="KW-0808">Transferase</keyword>
<keyword evidence="1" id="KW-0812">Transmembrane</keyword>
<name>A0ABQ5F1C2_9ASTR</name>
<organism evidence="3 4">
    <name type="scientific">Tanacetum coccineum</name>
    <dbReference type="NCBI Taxonomy" id="301880"/>
    <lineage>
        <taxon>Eukaryota</taxon>
        <taxon>Viridiplantae</taxon>
        <taxon>Streptophyta</taxon>
        <taxon>Embryophyta</taxon>
        <taxon>Tracheophyta</taxon>
        <taxon>Spermatophyta</taxon>
        <taxon>Magnoliopsida</taxon>
        <taxon>eudicotyledons</taxon>
        <taxon>Gunneridae</taxon>
        <taxon>Pentapetalae</taxon>
        <taxon>asterids</taxon>
        <taxon>campanulids</taxon>
        <taxon>Asterales</taxon>
        <taxon>Asteraceae</taxon>
        <taxon>Asteroideae</taxon>
        <taxon>Anthemideae</taxon>
        <taxon>Anthemidinae</taxon>
        <taxon>Tanacetum</taxon>
    </lineage>
</organism>
<dbReference type="PROSITE" id="PS50878">
    <property type="entry name" value="RT_POL"/>
    <property type="match status" value="1"/>
</dbReference>
<dbReference type="PANTHER" id="PTHR46890">
    <property type="entry name" value="NON-LTR RETROLELEMENT REVERSE TRANSCRIPTASE-LIKE PROTEIN-RELATED"/>
    <property type="match status" value="1"/>
</dbReference>
<dbReference type="Pfam" id="PF13966">
    <property type="entry name" value="zf-RVT"/>
    <property type="match status" value="1"/>
</dbReference>
<dbReference type="InterPro" id="IPR000477">
    <property type="entry name" value="RT_dom"/>
</dbReference>
<keyword evidence="3" id="KW-0548">Nucleotidyltransferase</keyword>
<dbReference type="InterPro" id="IPR026960">
    <property type="entry name" value="RVT-Znf"/>
</dbReference>
<keyword evidence="1" id="KW-0472">Membrane</keyword>
<proteinExistence type="predicted"/>
<reference evidence="3" key="1">
    <citation type="journal article" date="2022" name="Int. J. Mol. Sci.">
        <title>Draft Genome of Tanacetum Coccineum: Genomic Comparison of Closely Related Tanacetum-Family Plants.</title>
        <authorList>
            <person name="Yamashiro T."/>
            <person name="Shiraishi A."/>
            <person name="Nakayama K."/>
            <person name="Satake H."/>
        </authorList>
    </citation>
    <scope>NUCLEOTIDE SEQUENCE</scope>
</reference>
<accession>A0ABQ5F1C2</accession>
<feature type="transmembrane region" description="Helical" evidence="1">
    <location>
        <begin position="94"/>
        <end position="116"/>
    </location>
</feature>
<keyword evidence="4" id="KW-1185">Reference proteome</keyword>
<dbReference type="PANTHER" id="PTHR46890:SF50">
    <property type="entry name" value="RNA-DIRECTED DNA POLYMERASE, EUKARYOTA, REVERSE TRANSCRIPTASE ZINC-BINDING DOMAIN PROTEIN-RELATED"/>
    <property type="match status" value="1"/>
</dbReference>
<dbReference type="InterPro" id="IPR043502">
    <property type="entry name" value="DNA/RNA_pol_sf"/>
</dbReference>
<dbReference type="CDD" id="cd01650">
    <property type="entry name" value="RT_nLTR_like"/>
    <property type="match status" value="1"/>
</dbReference>
<keyword evidence="3" id="KW-0695">RNA-directed DNA polymerase</keyword>
<sequence length="1075" mass="121272">MTAFAENLSNFIYIKVSNSDTFIASLSNIWIGKLRLHANVARFNRKAVRKTSHTGVKVVNPVDNGDRFQSSNKGTSYANVTKASINVGKGVLKLLLMIVGFMEVFIKYLGGLWVLFEFSKVETRNKFLKHKGISTWFSLLKPWYDDFLVEESLVWLEIEGVPIHAWNNDTFTSIRRKWGDVLFYDDSDSSNRLKDSCKDEEGSMGSFIQDQEEEGEIKENDAKIHAANHDDTGDDNVKFDEEHDIASNNSVEIPHCFSPVSSTLKNNQFETNLDALIIKPSGLESVNNLTSNNSRKPIGFSLVERLEERIKVGLALGCWILNDVRIMWIVVYAPQNLSSKIALWSSLANLIDNWDRILVVMGDFNEVQEKEHLSRLASIDVKIDQGIANESDLLYRQESSQILGEIDRREAFNIAQKAKMKGALEGDENYDPNNIKGEFVAHFCKRFQSISGIIPPLDGVMPNMLSSDQSKLLEHKITRDEIKRAVWDCGGDRAPGLDGFTFKFFTTFWDLLEEDVNRFVQDFFVSGSFPKGCNSSFIALIPKVSNATLVTDFHPISLIGCQYKIIGKILANRLSMVIRSCVSPEQSTFIKGRNILDGPLILSEVMAWYRKRKKQLMIFKVDFEKAFDSLRWDFLDLVMEKLGFGLLWRSWIKGCLSNARTSILVNGSPTTEFEISRGLRQGDPLSPFLFILAMEGLHAFICKAIDIGIYSGARIGDNNMSLSHLIYADDVIFLGEWSRVNAHNLLCILRCFYLVSGLKINVHKSNISGVCVSDEVFSTWMAFGGNTRDLKLTLWNAMLLFTGGRLSLIKSVLGSLSMYYMSLYKVPIFVSNKLESMWNNFFIGGDLGKKKMSWVSWKKCMASKKSGGLGIISIMAFNAGLFLNGFGACSSILLIFWPSLSRSFMGIMETLKQKGIDLLSLYIRKLGDGTSISCCIASRLTLANWSNVLKRQPRGGTESHRFSELQLLIGTVELLEHNDSWQWSLDVSKGVSIMSARSLIDSYTLDDGSSATRWNNIIPIKVNVFLWRLSLNKLPSRMNLDRKGIEVDLLLCPICHEDVEMANHTFFNCEMAQDL</sequence>
<dbReference type="Proteomes" id="UP001151760">
    <property type="component" value="Unassembled WGS sequence"/>
</dbReference>
<dbReference type="InterPro" id="IPR052343">
    <property type="entry name" value="Retrotransposon-Effector_Assoc"/>
</dbReference>
<protein>
    <submittedName>
        <fullName evidence="3">RNA-directed DNA polymerase, eukaryota, reverse transcriptase zinc-binding domain protein</fullName>
    </submittedName>
</protein>
<gene>
    <name evidence="3" type="ORF">Tco_0992094</name>
</gene>
<dbReference type="EMBL" id="BQNB010016899">
    <property type="protein sequence ID" value="GJT57040.1"/>
    <property type="molecule type" value="Genomic_DNA"/>
</dbReference>
<dbReference type="SUPFAM" id="SSF56672">
    <property type="entry name" value="DNA/RNA polymerases"/>
    <property type="match status" value="1"/>
</dbReference>
<feature type="domain" description="Reverse transcriptase" evidence="2">
    <location>
        <begin position="522"/>
        <end position="785"/>
    </location>
</feature>
<dbReference type="Pfam" id="PF00078">
    <property type="entry name" value="RVT_1"/>
    <property type="match status" value="1"/>
</dbReference>
<evidence type="ECO:0000313" key="4">
    <source>
        <dbReference type="Proteomes" id="UP001151760"/>
    </source>
</evidence>
<evidence type="ECO:0000256" key="1">
    <source>
        <dbReference type="SAM" id="Phobius"/>
    </source>
</evidence>
<dbReference type="GO" id="GO:0003964">
    <property type="term" value="F:RNA-directed DNA polymerase activity"/>
    <property type="evidence" value="ECO:0007669"/>
    <property type="project" value="UniProtKB-KW"/>
</dbReference>
<keyword evidence="1" id="KW-1133">Transmembrane helix</keyword>